<dbReference type="OrthoDB" id="9804482at2"/>
<evidence type="ECO:0000256" key="2">
    <source>
        <dbReference type="ARBA" id="ARBA00022723"/>
    </source>
</evidence>
<dbReference type="PANTHER" id="PTHR30471">
    <property type="entry name" value="DNA REPAIR PROTEIN RADC"/>
    <property type="match status" value="1"/>
</dbReference>
<dbReference type="CDD" id="cd08071">
    <property type="entry name" value="MPN_DUF2466"/>
    <property type="match status" value="1"/>
</dbReference>
<proteinExistence type="inferred from homology"/>
<dbReference type="Pfam" id="PF04002">
    <property type="entry name" value="RadC"/>
    <property type="match status" value="1"/>
</dbReference>
<dbReference type="NCBIfam" id="NF000642">
    <property type="entry name" value="PRK00024.1"/>
    <property type="match status" value="1"/>
</dbReference>
<keyword evidence="3" id="KW-0378">Hydrolase</keyword>
<evidence type="ECO:0000259" key="7">
    <source>
        <dbReference type="PROSITE" id="PS50249"/>
    </source>
</evidence>
<dbReference type="Pfam" id="PF20582">
    <property type="entry name" value="UPF0758_N"/>
    <property type="match status" value="1"/>
</dbReference>
<reference evidence="9" key="1">
    <citation type="submission" date="2017-09" db="EMBL/GenBank/DDBJ databases">
        <authorList>
            <person name="Varghese N."/>
            <person name="Submissions S."/>
        </authorList>
    </citation>
    <scope>NUCLEOTIDE SEQUENCE [LARGE SCALE GENOMIC DNA]</scope>
    <source>
        <strain evidence="9">CGMCC 1.12803</strain>
    </source>
</reference>
<evidence type="ECO:0000256" key="5">
    <source>
        <dbReference type="ARBA" id="ARBA00023049"/>
    </source>
</evidence>
<evidence type="ECO:0000313" key="8">
    <source>
        <dbReference type="EMBL" id="SOD15295.1"/>
    </source>
</evidence>
<keyword evidence="5" id="KW-0482">Metalloprotease</keyword>
<sequence>MSNYENKLGIKAWAEADRPREKLLQQGRRQLTDAELIAILIGSGSKNETAVDLSKRILNSCQNDLHKLAQLGVKELSKFKGIGEAKAIAIVAALELGRRRKDAEPAEVQKVSSSIDVHRVIKADLADLPHEEFWVLLLNRANVVIGKHFLSKGGQAGTVVDPKMVFKIALEQGAASVVLVHNHPSGSLKPSSADISITKKLMELGKMMEVAVHDHLIVYNDAFLSLADEGYV</sequence>
<dbReference type="AlphaFoldDB" id="A0A286A081"/>
<keyword evidence="4" id="KW-0862">Zinc</keyword>
<dbReference type="PANTHER" id="PTHR30471:SF3">
    <property type="entry name" value="UPF0758 PROTEIN YEES-RELATED"/>
    <property type="match status" value="1"/>
</dbReference>
<organism evidence="8 9">
    <name type="scientific">Pedobacter xixiisoli</name>
    <dbReference type="NCBI Taxonomy" id="1476464"/>
    <lineage>
        <taxon>Bacteria</taxon>
        <taxon>Pseudomonadati</taxon>
        <taxon>Bacteroidota</taxon>
        <taxon>Sphingobacteriia</taxon>
        <taxon>Sphingobacteriales</taxon>
        <taxon>Sphingobacteriaceae</taxon>
        <taxon>Pedobacter</taxon>
    </lineage>
</organism>
<dbReference type="NCBIfam" id="TIGR00608">
    <property type="entry name" value="radc"/>
    <property type="match status" value="1"/>
</dbReference>
<evidence type="ECO:0000256" key="3">
    <source>
        <dbReference type="ARBA" id="ARBA00022801"/>
    </source>
</evidence>
<name>A0A286A081_9SPHI</name>
<keyword evidence="1" id="KW-0645">Protease</keyword>
<dbReference type="GO" id="GO:0046872">
    <property type="term" value="F:metal ion binding"/>
    <property type="evidence" value="ECO:0007669"/>
    <property type="project" value="UniProtKB-KW"/>
</dbReference>
<dbReference type="EMBL" id="OCMT01000002">
    <property type="protein sequence ID" value="SOD15295.1"/>
    <property type="molecule type" value="Genomic_DNA"/>
</dbReference>
<dbReference type="PROSITE" id="PS01302">
    <property type="entry name" value="UPF0758"/>
    <property type="match status" value="1"/>
</dbReference>
<evidence type="ECO:0000256" key="4">
    <source>
        <dbReference type="ARBA" id="ARBA00022833"/>
    </source>
</evidence>
<dbReference type="GO" id="GO:0006508">
    <property type="term" value="P:proteolysis"/>
    <property type="evidence" value="ECO:0007669"/>
    <property type="project" value="UniProtKB-KW"/>
</dbReference>
<dbReference type="RefSeq" id="WP_097131925.1">
    <property type="nucleotide sequence ID" value="NZ_OCMT01000002.1"/>
</dbReference>
<dbReference type="SUPFAM" id="SSF102712">
    <property type="entry name" value="JAB1/MPN domain"/>
    <property type="match status" value="1"/>
</dbReference>
<dbReference type="InterPro" id="IPR020891">
    <property type="entry name" value="UPF0758_CS"/>
</dbReference>
<keyword evidence="2" id="KW-0479">Metal-binding</keyword>
<protein>
    <submittedName>
        <fullName evidence="8">DNA replication and repair protein RadC</fullName>
    </submittedName>
</protein>
<dbReference type="InterPro" id="IPR025657">
    <property type="entry name" value="RadC_JAB"/>
</dbReference>
<dbReference type="InterPro" id="IPR046778">
    <property type="entry name" value="UPF0758_N"/>
</dbReference>
<dbReference type="PROSITE" id="PS50249">
    <property type="entry name" value="MPN"/>
    <property type="match status" value="1"/>
</dbReference>
<keyword evidence="9" id="KW-1185">Reference proteome</keyword>
<gene>
    <name evidence="8" type="ORF">SAMN06297358_2282</name>
</gene>
<dbReference type="Gene3D" id="3.40.140.10">
    <property type="entry name" value="Cytidine Deaminase, domain 2"/>
    <property type="match status" value="1"/>
</dbReference>
<dbReference type="Proteomes" id="UP000219281">
    <property type="component" value="Unassembled WGS sequence"/>
</dbReference>
<dbReference type="GO" id="GO:0008237">
    <property type="term" value="F:metallopeptidase activity"/>
    <property type="evidence" value="ECO:0007669"/>
    <property type="project" value="UniProtKB-KW"/>
</dbReference>
<evidence type="ECO:0000256" key="6">
    <source>
        <dbReference type="RuleBase" id="RU003797"/>
    </source>
</evidence>
<feature type="domain" description="MPN" evidence="7">
    <location>
        <begin position="110"/>
        <end position="232"/>
    </location>
</feature>
<comment type="similarity">
    <text evidence="6">Belongs to the UPF0758 family.</text>
</comment>
<evidence type="ECO:0000313" key="9">
    <source>
        <dbReference type="Proteomes" id="UP000219281"/>
    </source>
</evidence>
<dbReference type="InterPro" id="IPR037518">
    <property type="entry name" value="MPN"/>
</dbReference>
<accession>A0A286A081</accession>
<evidence type="ECO:0000256" key="1">
    <source>
        <dbReference type="ARBA" id="ARBA00022670"/>
    </source>
</evidence>
<dbReference type="InterPro" id="IPR001405">
    <property type="entry name" value="UPF0758"/>
</dbReference>